<evidence type="ECO:0000256" key="4">
    <source>
        <dbReference type="ARBA" id="ARBA00023136"/>
    </source>
</evidence>
<dbReference type="InterPro" id="IPR009908">
    <property type="entry name" value="Methylamine_util_MauE"/>
</dbReference>
<keyword evidence="4 5" id="KW-0472">Membrane</keyword>
<keyword evidence="3 5" id="KW-1133">Transmembrane helix</keyword>
<dbReference type="Pfam" id="PF07291">
    <property type="entry name" value="MauE"/>
    <property type="match status" value="1"/>
</dbReference>
<sequence>MKIVVNMARIIVGILFIFSGLVKANDPIGLSYKMQEFFLVWGTGFLDGISLALSVIMIAFEIIAGAALLLGWRIKTISWLLLLLIVFFTFLTGYAYLSGKFKNCGCFGDCIPITAQTSFIKDIILLVLILLIFFNTKYIKPVFARGATTILLLLATVFSFAAQWYTLKYLPVADCLPFKKGNNIPQQMQMPANAIPDSTIITFVYEKAGKKVEFTAETFPDDFDDSTYKFVDRYDKVIRPGVNNEPPIKAFGLTAPDGKDITQDLLNTGKVVLLFVEGAETPLGKWQEGFARVVADAQQKNVPVYIVSSAATRLKPAINKTNFGAVEILSGDNTMIRTAARTNPTIYVLSKGTIEGKWSYKNFDKVSL</sequence>
<dbReference type="Proteomes" id="UP001325680">
    <property type="component" value="Chromosome"/>
</dbReference>
<comment type="subcellular location">
    <subcellularLocation>
        <location evidence="1">Membrane</location>
        <topology evidence="1">Multi-pass membrane protein</topology>
    </subcellularLocation>
</comment>
<organism evidence="7 8">
    <name type="scientific">Niabella yanshanensis</name>
    <dbReference type="NCBI Taxonomy" id="577386"/>
    <lineage>
        <taxon>Bacteria</taxon>
        <taxon>Pseudomonadati</taxon>
        <taxon>Bacteroidota</taxon>
        <taxon>Chitinophagia</taxon>
        <taxon>Chitinophagales</taxon>
        <taxon>Chitinophagaceae</taxon>
        <taxon>Niabella</taxon>
    </lineage>
</organism>
<evidence type="ECO:0000256" key="1">
    <source>
        <dbReference type="ARBA" id="ARBA00004141"/>
    </source>
</evidence>
<evidence type="ECO:0000313" key="8">
    <source>
        <dbReference type="Proteomes" id="UP001325680"/>
    </source>
</evidence>
<protein>
    <submittedName>
        <fullName evidence="7">DoxX family protein</fullName>
    </submittedName>
</protein>
<feature type="transmembrane region" description="Helical" evidence="5">
    <location>
        <begin position="117"/>
        <end position="134"/>
    </location>
</feature>
<feature type="transmembrane region" description="Helical" evidence="5">
    <location>
        <begin position="48"/>
        <end position="70"/>
    </location>
</feature>
<keyword evidence="8" id="KW-1185">Reference proteome</keyword>
<evidence type="ECO:0000256" key="3">
    <source>
        <dbReference type="ARBA" id="ARBA00022989"/>
    </source>
</evidence>
<name>A0ABZ0W872_9BACT</name>
<evidence type="ECO:0000259" key="6">
    <source>
        <dbReference type="Pfam" id="PF07291"/>
    </source>
</evidence>
<evidence type="ECO:0000256" key="2">
    <source>
        <dbReference type="ARBA" id="ARBA00022692"/>
    </source>
</evidence>
<feature type="domain" description="Methylamine utilisation protein MauE" evidence="6">
    <location>
        <begin position="1"/>
        <end position="134"/>
    </location>
</feature>
<dbReference type="RefSeq" id="WP_114788925.1">
    <property type="nucleotide sequence ID" value="NZ_CP139960.1"/>
</dbReference>
<accession>A0ABZ0W872</accession>
<dbReference type="EMBL" id="CP139960">
    <property type="protein sequence ID" value="WQD39483.1"/>
    <property type="molecule type" value="Genomic_DNA"/>
</dbReference>
<feature type="transmembrane region" description="Helical" evidence="5">
    <location>
        <begin position="77"/>
        <end position="97"/>
    </location>
</feature>
<keyword evidence="2 5" id="KW-0812">Transmembrane</keyword>
<feature type="transmembrane region" description="Helical" evidence="5">
    <location>
        <begin position="146"/>
        <end position="165"/>
    </location>
</feature>
<reference evidence="7 8" key="1">
    <citation type="submission" date="2023-12" db="EMBL/GenBank/DDBJ databases">
        <title>Genome sequencing and assembly of bacterial species from a model synthetic community.</title>
        <authorList>
            <person name="Hogle S.L."/>
        </authorList>
    </citation>
    <scope>NUCLEOTIDE SEQUENCE [LARGE SCALE GENOMIC DNA]</scope>
    <source>
        <strain evidence="7 8">HAMBI_3031</strain>
    </source>
</reference>
<gene>
    <name evidence="7" type="ORF">U0035_04895</name>
</gene>
<evidence type="ECO:0000313" key="7">
    <source>
        <dbReference type="EMBL" id="WQD39483.1"/>
    </source>
</evidence>
<proteinExistence type="predicted"/>
<dbReference type="NCBIfam" id="NF045576">
    <property type="entry name" value="BT_3928_fam"/>
    <property type="match status" value="1"/>
</dbReference>
<evidence type="ECO:0000256" key="5">
    <source>
        <dbReference type="SAM" id="Phobius"/>
    </source>
</evidence>